<reference evidence="2" key="1">
    <citation type="submission" date="2020-05" db="EMBL/GenBank/DDBJ databases">
        <authorList>
            <person name="Chiriac C."/>
            <person name="Salcher M."/>
            <person name="Ghai R."/>
            <person name="Kavagutti S V."/>
        </authorList>
    </citation>
    <scope>NUCLEOTIDE SEQUENCE</scope>
</reference>
<proteinExistence type="predicted"/>
<gene>
    <name evidence="2" type="ORF">UFOPK2754_03386</name>
</gene>
<sequence length="183" mass="19363">MFMRPFSTPNASSRTLTMGTKQLVVHDALDTTMWCAGSKVSSLTPMTNVASAPSDGADTMTRGAPPSRCSAALSRDEKMPVDSMTTSTPRSPQGSSAGLRNASTLSTSPSTEMPSLCTPTLPSKRPITESYFSRCAIAATDPRSFTATNSMSAPAFFAARKKLRPIRPKPLTPTRMVIAGVTP</sequence>
<dbReference type="EMBL" id="CAEZYR010000232">
    <property type="protein sequence ID" value="CAB4776227.1"/>
    <property type="molecule type" value="Genomic_DNA"/>
</dbReference>
<dbReference type="AlphaFoldDB" id="A0A6J6W0D9"/>
<name>A0A6J6W0D9_9ZZZZ</name>
<organism evidence="2">
    <name type="scientific">freshwater metagenome</name>
    <dbReference type="NCBI Taxonomy" id="449393"/>
    <lineage>
        <taxon>unclassified sequences</taxon>
        <taxon>metagenomes</taxon>
        <taxon>ecological metagenomes</taxon>
    </lineage>
</organism>
<evidence type="ECO:0000313" key="2">
    <source>
        <dbReference type="EMBL" id="CAB4776227.1"/>
    </source>
</evidence>
<feature type="region of interest" description="Disordered" evidence="1">
    <location>
        <begin position="45"/>
        <end position="122"/>
    </location>
</feature>
<evidence type="ECO:0000256" key="1">
    <source>
        <dbReference type="SAM" id="MobiDB-lite"/>
    </source>
</evidence>
<accession>A0A6J6W0D9</accession>
<protein>
    <submittedName>
        <fullName evidence="2">Unannotated protein</fullName>
    </submittedName>
</protein>
<feature type="compositionally biased region" description="Polar residues" evidence="1">
    <location>
        <begin position="83"/>
        <end position="121"/>
    </location>
</feature>